<keyword evidence="2" id="KW-1133">Transmembrane helix</keyword>
<keyword evidence="2" id="KW-0472">Membrane</keyword>
<evidence type="ECO:0000256" key="2">
    <source>
        <dbReference type="SAM" id="Phobius"/>
    </source>
</evidence>
<reference evidence="3 4" key="1">
    <citation type="submission" date="2017-04" db="EMBL/GenBank/DDBJ databases">
        <title>Draft genome sequence of Tuber borchii Vittad., a whitish edible truffle.</title>
        <authorList>
            <consortium name="DOE Joint Genome Institute"/>
            <person name="Murat C."/>
            <person name="Kuo A."/>
            <person name="Barry K.W."/>
            <person name="Clum A."/>
            <person name="Dockter R.B."/>
            <person name="Fauchery L."/>
            <person name="Iotti M."/>
            <person name="Kohler A."/>
            <person name="Labutti K."/>
            <person name="Lindquist E.A."/>
            <person name="Lipzen A."/>
            <person name="Ohm R.A."/>
            <person name="Wang M."/>
            <person name="Grigoriev I.V."/>
            <person name="Zambonelli A."/>
            <person name="Martin F.M."/>
        </authorList>
    </citation>
    <scope>NUCLEOTIDE SEQUENCE [LARGE SCALE GENOMIC DNA]</scope>
    <source>
        <strain evidence="3 4">Tbo3840</strain>
    </source>
</reference>
<accession>A0A2T6ZPP6</accession>
<keyword evidence="4" id="KW-1185">Reference proteome</keyword>
<feature type="region of interest" description="Disordered" evidence="1">
    <location>
        <begin position="19"/>
        <end position="39"/>
    </location>
</feature>
<keyword evidence="2" id="KW-0812">Transmembrane</keyword>
<evidence type="ECO:0000313" key="3">
    <source>
        <dbReference type="EMBL" id="PUU77446.1"/>
    </source>
</evidence>
<proteinExistence type="predicted"/>
<comment type="caution">
    <text evidence="3">The sequence shown here is derived from an EMBL/GenBank/DDBJ whole genome shotgun (WGS) entry which is preliminary data.</text>
</comment>
<dbReference type="AlphaFoldDB" id="A0A2T6ZPP6"/>
<evidence type="ECO:0000313" key="4">
    <source>
        <dbReference type="Proteomes" id="UP000244722"/>
    </source>
</evidence>
<feature type="transmembrane region" description="Helical" evidence="2">
    <location>
        <begin position="78"/>
        <end position="95"/>
    </location>
</feature>
<protein>
    <submittedName>
        <fullName evidence="3">Uncharacterized protein</fullName>
    </submittedName>
</protein>
<dbReference type="Proteomes" id="UP000244722">
    <property type="component" value="Unassembled WGS sequence"/>
</dbReference>
<gene>
    <name evidence="3" type="ORF">B9Z19DRAFT_1194041</name>
</gene>
<name>A0A2T6ZPP6_TUBBO</name>
<sequence length="97" mass="11225">MDTANEIVNFVNFTQIKLRRRGSTPRTAPRPVAQKRPLHRRNPSKYHADIFQTRKLSNIFATVGIKVRMVPVVVKLEFSLFILFVFCFTMVAFGSRV</sequence>
<organism evidence="3 4">
    <name type="scientific">Tuber borchii</name>
    <name type="common">White truffle</name>
    <dbReference type="NCBI Taxonomy" id="42251"/>
    <lineage>
        <taxon>Eukaryota</taxon>
        <taxon>Fungi</taxon>
        <taxon>Dikarya</taxon>
        <taxon>Ascomycota</taxon>
        <taxon>Pezizomycotina</taxon>
        <taxon>Pezizomycetes</taxon>
        <taxon>Pezizales</taxon>
        <taxon>Tuberaceae</taxon>
        <taxon>Tuber</taxon>
    </lineage>
</organism>
<evidence type="ECO:0000256" key="1">
    <source>
        <dbReference type="SAM" id="MobiDB-lite"/>
    </source>
</evidence>
<dbReference type="EMBL" id="NESQ01000153">
    <property type="protein sequence ID" value="PUU77446.1"/>
    <property type="molecule type" value="Genomic_DNA"/>
</dbReference>